<gene>
    <name evidence="5" type="ORF">F6X38_06880</name>
</gene>
<dbReference type="Proteomes" id="UP000432089">
    <property type="component" value="Unassembled WGS sequence"/>
</dbReference>
<feature type="chain" id="PRO_5031064683" evidence="2">
    <location>
        <begin position="21"/>
        <end position="186"/>
    </location>
</feature>
<dbReference type="RefSeq" id="WP_150968874.1">
    <property type="nucleotide sequence ID" value="NZ_VZDO01000004.1"/>
</dbReference>
<dbReference type="Pfam" id="PF10531">
    <property type="entry name" value="SLBB"/>
    <property type="match status" value="1"/>
</dbReference>
<evidence type="ECO:0000256" key="1">
    <source>
        <dbReference type="ARBA" id="ARBA00022729"/>
    </source>
</evidence>
<feature type="signal peptide" evidence="2">
    <location>
        <begin position="1"/>
        <end position="20"/>
    </location>
</feature>
<sequence length="186" mass="20282">MRLRHTITAVALAASLSGCASYQPPQPAFHKALNEPYRLDSGDKVRVTVFEQEGLTSTYAVDKSGYVSMPLVGTVPARGQTPEELEAAIATKLRDGFLRDPDISVEVETYRPFFIMGEVTQGGQYSYVPGMTVQNAIAAAGGFSPRAEQKTVDLTRQVNGKIASGRVLISDPIQPGDTIFVRERWF</sequence>
<dbReference type="AlphaFoldDB" id="A0A7V7PQT1"/>
<comment type="caution">
    <text evidence="5">The sequence shown here is derived from an EMBL/GenBank/DDBJ whole genome shotgun (WGS) entry which is preliminary data.</text>
</comment>
<organism evidence="5 6">
    <name type="scientific">Plantimonas leprariae</name>
    <dbReference type="NCBI Taxonomy" id="2615207"/>
    <lineage>
        <taxon>Bacteria</taxon>
        <taxon>Pseudomonadati</taxon>
        <taxon>Pseudomonadota</taxon>
        <taxon>Alphaproteobacteria</taxon>
        <taxon>Hyphomicrobiales</taxon>
        <taxon>Aurantimonadaceae</taxon>
        <taxon>Plantimonas</taxon>
    </lineage>
</organism>
<dbReference type="InterPro" id="IPR003715">
    <property type="entry name" value="Poly_export_N"/>
</dbReference>
<dbReference type="GO" id="GO:0015159">
    <property type="term" value="F:polysaccharide transmembrane transporter activity"/>
    <property type="evidence" value="ECO:0007669"/>
    <property type="project" value="InterPro"/>
</dbReference>
<evidence type="ECO:0000259" key="4">
    <source>
        <dbReference type="Pfam" id="PF10531"/>
    </source>
</evidence>
<dbReference type="PANTHER" id="PTHR33619">
    <property type="entry name" value="POLYSACCHARIDE EXPORT PROTEIN GFCE-RELATED"/>
    <property type="match status" value="1"/>
</dbReference>
<dbReference type="EMBL" id="VZDO01000004">
    <property type="protein sequence ID" value="KAB0680722.1"/>
    <property type="molecule type" value="Genomic_DNA"/>
</dbReference>
<accession>A0A7V7PQT1</accession>
<evidence type="ECO:0000256" key="2">
    <source>
        <dbReference type="SAM" id="SignalP"/>
    </source>
</evidence>
<proteinExistence type="predicted"/>
<dbReference type="PROSITE" id="PS51257">
    <property type="entry name" value="PROKAR_LIPOPROTEIN"/>
    <property type="match status" value="1"/>
</dbReference>
<keyword evidence="6" id="KW-1185">Reference proteome</keyword>
<dbReference type="Pfam" id="PF02563">
    <property type="entry name" value="Poly_export"/>
    <property type="match status" value="1"/>
</dbReference>
<dbReference type="PANTHER" id="PTHR33619:SF3">
    <property type="entry name" value="POLYSACCHARIDE EXPORT PROTEIN GFCE-RELATED"/>
    <property type="match status" value="1"/>
</dbReference>
<reference evidence="5 6" key="1">
    <citation type="submission" date="2019-09" db="EMBL/GenBank/DDBJ databases">
        <title>YIM 132180 draft genome.</title>
        <authorList>
            <person name="Zhang K."/>
        </authorList>
    </citation>
    <scope>NUCLEOTIDE SEQUENCE [LARGE SCALE GENOMIC DNA]</scope>
    <source>
        <strain evidence="5 6">YIM 132180</strain>
    </source>
</reference>
<name>A0A7V7PQT1_9HYPH</name>
<dbReference type="InterPro" id="IPR019554">
    <property type="entry name" value="Soluble_ligand-bd"/>
</dbReference>
<evidence type="ECO:0000313" key="6">
    <source>
        <dbReference type="Proteomes" id="UP000432089"/>
    </source>
</evidence>
<dbReference type="InterPro" id="IPR049712">
    <property type="entry name" value="Poly_export"/>
</dbReference>
<evidence type="ECO:0000313" key="5">
    <source>
        <dbReference type="EMBL" id="KAB0680722.1"/>
    </source>
</evidence>
<protein>
    <submittedName>
        <fullName evidence="5">Polysaccharide export protein</fullName>
    </submittedName>
</protein>
<keyword evidence="1 2" id="KW-0732">Signal</keyword>
<dbReference type="Gene3D" id="3.30.1950.10">
    <property type="entry name" value="wza like domain"/>
    <property type="match status" value="1"/>
</dbReference>
<evidence type="ECO:0000259" key="3">
    <source>
        <dbReference type="Pfam" id="PF02563"/>
    </source>
</evidence>
<feature type="domain" description="Polysaccharide export protein N-terminal" evidence="3">
    <location>
        <begin position="34"/>
        <end position="107"/>
    </location>
</feature>
<feature type="domain" description="Soluble ligand binding" evidence="4">
    <location>
        <begin position="113"/>
        <end position="161"/>
    </location>
</feature>